<evidence type="ECO:0000256" key="2">
    <source>
        <dbReference type="ARBA" id="ARBA00022475"/>
    </source>
</evidence>
<dbReference type="PANTHER" id="PTHR24220">
    <property type="entry name" value="IMPORT ATP-BINDING PROTEIN"/>
    <property type="match status" value="1"/>
</dbReference>
<keyword evidence="4 6" id="KW-0067">ATP-binding</keyword>
<dbReference type="InterPro" id="IPR003593">
    <property type="entry name" value="AAA+_ATPase"/>
</dbReference>
<dbReference type="EMBL" id="CP098251">
    <property type="protein sequence ID" value="WAV91189.1"/>
    <property type="molecule type" value="Genomic_DNA"/>
</dbReference>
<evidence type="ECO:0000256" key="1">
    <source>
        <dbReference type="ARBA" id="ARBA00022448"/>
    </source>
</evidence>
<dbReference type="PANTHER" id="PTHR24220:SF662">
    <property type="entry name" value="ABC TRANSPORTER ATP-BINDING PROTEIN"/>
    <property type="match status" value="1"/>
</dbReference>
<dbReference type="InterPro" id="IPR015854">
    <property type="entry name" value="ABC_transpr_LolD-like"/>
</dbReference>
<evidence type="ECO:0000256" key="4">
    <source>
        <dbReference type="ARBA" id="ARBA00022840"/>
    </source>
</evidence>
<dbReference type="GO" id="GO:0016887">
    <property type="term" value="F:ATP hydrolysis activity"/>
    <property type="evidence" value="ECO:0007669"/>
    <property type="project" value="InterPro"/>
</dbReference>
<evidence type="ECO:0000256" key="3">
    <source>
        <dbReference type="ARBA" id="ARBA00022741"/>
    </source>
</evidence>
<dbReference type="InterPro" id="IPR003439">
    <property type="entry name" value="ABC_transporter-like_ATP-bd"/>
</dbReference>
<sequence length="237" mass="26289">MLKINGLTKKFQRNGVLFRAVNEIDLTVEQGDLVQIIGRSGSGKTTFLNLVTGLLKPDEGNIVLLGRNLTQLDDRRMSMIRNSWIGYIPQGNSLLDNFSILDNVRLPYYLSVGSHDDITGRADYLLNEVGAAHLRNMYPSQLSGGEQRRVAIARALINSPKILIADEPTSDLDVASIRTIMNLLERIHSKGMTLLVVTHELDAVSLDQRICVMQDGCLQEITCPTLKKEDLVSCLSI</sequence>
<dbReference type="RefSeq" id="WP_269315945.1">
    <property type="nucleotide sequence ID" value="NZ_CP098251.1"/>
</dbReference>
<keyword evidence="2" id="KW-1003">Cell membrane</keyword>
<gene>
    <name evidence="6" type="ORF">NB646_10405</name>
</gene>
<dbReference type="AlphaFoldDB" id="A0A9E9LEF9"/>
<feature type="domain" description="ABC transporter" evidence="5">
    <location>
        <begin position="2"/>
        <end position="237"/>
    </location>
</feature>
<accession>A0A9E9LEF9</accession>
<dbReference type="GO" id="GO:0005524">
    <property type="term" value="F:ATP binding"/>
    <property type="evidence" value="ECO:0007669"/>
    <property type="project" value="UniProtKB-KW"/>
</dbReference>
<keyword evidence="2" id="KW-0472">Membrane</keyword>
<evidence type="ECO:0000313" key="6">
    <source>
        <dbReference type="EMBL" id="WAV91189.1"/>
    </source>
</evidence>
<dbReference type="PROSITE" id="PS50893">
    <property type="entry name" value="ABC_TRANSPORTER_2"/>
    <property type="match status" value="1"/>
</dbReference>
<dbReference type="CDD" id="cd03255">
    <property type="entry name" value="ABC_MJ0796_LolCDE_FtsE"/>
    <property type="match status" value="1"/>
</dbReference>
<name>A0A9E9LEF9_9BURK</name>
<organism evidence="6">
    <name type="scientific">Oxalobacter aliiformigenes</name>
    <dbReference type="NCBI Taxonomy" id="2946593"/>
    <lineage>
        <taxon>Bacteria</taxon>
        <taxon>Pseudomonadati</taxon>
        <taxon>Pseudomonadota</taxon>
        <taxon>Betaproteobacteria</taxon>
        <taxon>Burkholderiales</taxon>
        <taxon>Oxalobacteraceae</taxon>
        <taxon>Oxalobacter</taxon>
    </lineage>
</organism>
<dbReference type="SMART" id="SM00382">
    <property type="entry name" value="AAA"/>
    <property type="match status" value="1"/>
</dbReference>
<dbReference type="Gene3D" id="3.40.50.300">
    <property type="entry name" value="P-loop containing nucleotide triphosphate hydrolases"/>
    <property type="match status" value="1"/>
</dbReference>
<dbReference type="SUPFAM" id="SSF52540">
    <property type="entry name" value="P-loop containing nucleoside triphosphate hydrolases"/>
    <property type="match status" value="1"/>
</dbReference>
<keyword evidence="1" id="KW-0813">Transport</keyword>
<dbReference type="InterPro" id="IPR017911">
    <property type="entry name" value="MacB-like_ATP-bd"/>
</dbReference>
<dbReference type="GO" id="GO:0005886">
    <property type="term" value="C:plasma membrane"/>
    <property type="evidence" value="ECO:0007669"/>
    <property type="project" value="TreeGrafter"/>
</dbReference>
<proteinExistence type="predicted"/>
<reference evidence="6" key="1">
    <citation type="journal article" date="2022" name="Front. Microbiol.">
        <title>New perspectives on an old grouping: The genomic and phenotypic variability of Oxalobacter formigenes and the implications for calcium oxalate stone prevention.</title>
        <authorList>
            <person name="Chmiel J.A."/>
            <person name="Carr C."/>
            <person name="Stuivenberg G.A."/>
            <person name="Venema R."/>
            <person name="Chanyi R.M."/>
            <person name="Al K.F."/>
            <person name="Giguere D."/>
            <person name="Say H."/>
            <person name="Akouris P.P."/>
            <person name="Dominguez Romero S.A."/>
            <person name="Kwong A."/>
            <person name="Tai V."/>
            <person name="Koval S.F."/>
            <person name="Razvi H."/>
            <person name="Bjazevic J."/>
            <person name="Burton J.P."/>
        </authorList>
    </citation>
    <scope>NUCLEOTIDE SEQUENCE</scope>
    <source>
        <strain evidence="6">OxK</strain>
    </source>
</reference>
<evidence type="ECO:0000259" key="5">
    <source>
        <dbReference type="PROSITE" id="PS50893"/>
    </source>
</evidence>
<dbReference type="Pfam" id="PF00005">
    <property type="entry name" value="ABC_tran"/>
    <property type="match status" value="1"/>
</dbReference>
<dbReference type="InterPro" id="IPR017871">
    <property type="entry name" value="ABC_transporter-like_CS"/>
</dbReference>
<dbReference type="GO" id="GO:0022857">
    <property type="term" value="F:transmembrane transporter activity"/>
    <property type="evidence" value="ECO:0007669"/>
    <property type="project" value="TreeGrafter"/>
</dbReference>
<dbReference type="Proteomes" id="UP001164819">
    <property type="component" value="Chromosome"/>
</dbReference>
<dbReference type="InterPro" id="IPR027417">
    <property type="entry name" value="P-loop_NTPase"/>
</dbReference>
<keyword evidence="3" id="KW-0547">Nucleotide-binding</keyword>
<dbReference type="PROSITE" id="PS00211">
    <property type="entry name" value="ABC_TRANSPORTER_1"/>
    <property type="match status" value="1"/>
</dbReference>
<protein>
    <submittedName>
        <fullName evidence="6">ABC transporter ATP-binding protein</fullName>
    </submittedName>
</protein>